<evidence type="ECO:0000313" key="2">
    <source>
        <dbReference type="Proteomes" id="UP000297972"/>
    </source>
</evidence>
<gene>
    <name evidence="1" type="ORF">E4L95_07690</name>
</gene>
<dbReference type="SUPFAM" id="SSF53756">
    <property type="entry name" value="UDP-Glycosyltransferase/glycogen phosphorylase"/>
    <property type="match status" value="1"/>
</dbReference>
<dbReference type="AlphaFoldDB" id="A0A4Z1CHB2"/>
<protein>
    <recommendedName>
        <fullName evidence="3">Capsular biosynthesis protein</fullName>
    </recommendedName>
</protein>
<dbReference type="EMBL" id="SRPG01000054">
    <property type="protein sequence ID" value="TGN62163.1"/>
    <property type="molecule type" value="Genomic_DNA"/>
</dbReference>
<organism evidence="1 2">
    <name type="scientific">Paracoccus liaowanqingii</name>
    <dbReference type="NCBI Taxonomy" id="2560053"/>
    <lineage>
        <taxon>Bacteria</taxon>
        <taxon>Pseudomonadati</taxon>
        <taxon>Pseudomonadota</taxon>
        <taxon>Alphaproteobacteria</taxon>
        <taxon>Rhodobacterales</taxon>
        <taxon>Paracoccaceae</taxon>
        <taxon>Paracoccus</taxon>
    </lineage>
</organism>
<proteinExistence type="predicted"/>
<dbReference type="Proteomes" id="UP000297972">
    <property type="component" value="Unassembled WGS sequence"/>
</dbReference>
<dbReference type="GO" id="GO:0000271">
    <property type="term" value="P:polysaccharide biosynthetic process"/>
    <property type="evidence" value="ECO:0007669"/>
    <property type="project" value="InterPro"/>
</dbReference>
<evidence type="ECO:0008006" key="3">
    <source>
        <dbReference type="Google" id="ProtNLM"/>
    </source>
</evidence>
<dbReference type="GO" id="GO:0015774">
    <property type="term" value="P:polysaccharide transport"/>
    <property type="evidence" value="ECO:0007669"/>
    <property type="project" value="InterPro"/>
</dbReference>
<dbReference type="Pfam" id="PF05159">
    <property type="entry name" value="Capsule_synth"/>
    <property type="match status" value="1"/>
</dbReference>
<dbReference type="InterPro" id="IPR007833">
    <property type="entry name" value="Capsule_polysaccharide_synth"/>
</dbReference>
<dbReference type="OrthoDB" id="6713140at2"/>
<reference evidence="1 2" key="1">
    <citation type="submission" date="2019-03" db="EMBL/GenBank/DDBJ databases">
        <authorList>
            <person name="Li J."/>
        </authorList>
    </citation>
    <scope>NUCLEOTIDE SEQUENCE [LARGE SCALE GENOMIC DNA]</scope>
    <source>
        <strain evidence="1 2">3058</strain>
    </source>
</reference>
<comment type="caution">
    <text evidence="1">The sequence shown here is derived from an EMBL/GenBank/DDBJ whole genome shotgun (WGS) entry which is preliminary data.</text>
</comment>
<sequence>MGTGGSGRRRVILEVPEAWFANPSDGDRHRMFYTSTLAALAELGLLIDPVWLPRGAERAPRPGADRSDLIISFHSYGDAAGNLLRCKESYIPPFYSLDPMGYACFSQLATQPELFQAAIAAKDQGAATRFRETLSQDLRRHNRSKYPQPDPLDAPEEAGYIFVPLQVLNDSVAKGAFLDPGEALLTVIRAASARGLRTVIKRHPRCTSARMARLLEDLSRRPQVAVSTRSIHRLIEGAALVVGANSGVLFEALVQGKPVVSYAASDFAPVTQQVRNHADLARAIAAPAPPDTGWRDRFLFWYLTDYCLRADDVPAIRRRIAAALDRTDAGHDATDLRRPGYQRGLYLYSLIDRIKRRFF</sequence>
<evidence type="ECO:0000313" key="1">
    <source>
        <dbReference type="EMBL" id="TGN62163.1"/>
    </source>
</evidence>
<dbReference type="RefSeq" id="WP_135817115.1">
    <property type="nucleotide sequence ID" value="NZ_SRPG01000054.1"/>
</dbReference>
<name>A0A4Z1CHB2_9RHOB</name>
<accession>A0A4Z1CHB2</accession>
<keyword evidence="2" id="KW-1185">Reference proteome</keyword>